<dbReference type="AlphaFoldDB" id="A0ABD2XSH9"/>
<gene>
    <name evidence="2" type="ORF">TKK_000137</name>
</gene>
<evidence type="ECO:0000313" key="3">
    <source>
        <dbReference type="Proteomes" id="UP001627154"/>
    </source>
</evidence>
<keyword evidence="1" id="KW-0732">Signal</keyword>
<feature type="chain" id="PRO_5044761664" evidence="1">
    <location>
        <begin position="20"/>
        <end position="114"/>
    </location>
</feature>
<organism evidence="2 3">
    <name type="scientific">Trichogramma kaykai</name>
    <dbReference type="NCBI Taxonomy" id="54128"/>
    <lineage>
        <taxon>Eukaryota</taxon>
        <taxon>Metazoa</taxon>
        <taxon>Ecdysozoa</taxon>
        <taxon>Arthropoda</taxon>
        <taxon>Hexapoda</taxon>
        <taxon>Insecta</taxon>
        <taxon>Pterygota</taxon>
        <taxon>Neoptera</taxon>
        <taxon>Endopterygota</taxon>
        <taxon>Hymenoptera</taxon>
        <taxon>Apocrita</taxon>
        <taxon>Proctotrupomorpha</taxon>
        <taxon>Chalcidoidea</taxon>
        <taxon>Trichogrammatidae</taxon>
        <taxon>Trichogramma</taxon>
    </lineage>
</organism>
<dbReference type="PROSITE" id="PS51257">
    <property type="entry name" value="PROKAR_LIPOPROTEIN"/>
    <property type="match status" value="1"/>
</dbReference>
<name>A0ABD2XSH9_9HYME</name>
<reference evidence="2 3" key="1">
    <citation type="journal article" date="2024" name="bioRxiv">
        <title>A reference genome for Trichogramma kaykai: A tiny desert-dwelling parasitoid wasp with competing sex-ratio distorters.</title>
        <authorList>
            <person name="Culotta J."/>
            <person name="Lindsey A.R."/>
        </authorList>
    </citation>
    <scope>NUCLEOTIDE SEQUENCE [LARGE SCALE GENOMIC DNA]</scope>
    <source>
        <strain evidence="2 3">KSX58</strain>
    </source>
</reference>
<evidence type="ECO:0000313" key="2">
    <source>
        <dbReference type="EMBL" id="KAL3407896.1"/>
    </source>
</evidence>
<protein>
    <submittedName>
        <fullName evidence="2">Uncharacterized protein</fullName>
    </submittedName>
</protein>
<evidence type="ECO:0000256" key="1">
    <source>
        <dbReference type="SAM" id="SignalP"/>
    </source>
</evidence>
<feature type="signal peptide" evidence="1">
    <location>
        <begin position="1"/>
        <end position="19"/>
    </location>
</feature>
<comment type="caution">
    <text evidence="2">The sequence shown here is derived from an EMBL/GenBank/DDBJ whole genome shotgun (WGS) entry which is preliminary data.</text>
</comment>
<keyword evidence="3" id="KW-1185">Reference proteome</keyword>
<proteinExistence type="predicted"/>
<sequence length="114" mass="12053">MVSKLSLVLLVIGLTYVAAQSCNREKGDTLLDTVSFINVIVGGQPKLDRKYPGYKITCVKCKSLLNGVGKILGLDVLNGGYGCNFVLAQVALQNLLGQCSVYGIKGKPVSCGDD</sequence>
<dbReference type="Proteomes" id="UP001627154">
    <property type="component" value="Unassembled WGS sequence"/>
</dbReference>
<accession>A0ABD2XSH9</accession>
<dbReference type="EMBL" id="JBJJXI010000002">
    <property type="protein sequence ID" value="KAL3407896.1"/>
    <property type="molecule type" value="Genomic_DNA"/>
</dbReference>